<feature type="domain" description="C-type lectin" evidence="2">
    <location>
        <begin position="195"/>
        <end position="340"/>
    </location>
</feature>
<dbReference type="Pfam" id="PF00059">
    <property type="entry name" value="Lectin_C"/>
    <property type="match status" value="3"/>
</dbReference>
<reference evidence="3" key="1">
    <citation type="submission" date="2020-11" db="EMBL/GenBank/DDBJ databases">
        <authorList>
            <person name="Tran Van P."/>
        </authorList>
    </citation>
    <scope>NUCLEOTIDE SEQUENCE</scope>
</reference>
<accession>A0A7R9LK56</accession>
<dbReference type="InterPro" id="IPR050111">
    <property type="entry name" value="C-type_lectin/snaclec_domain"/>
</dbReference>
<dbReference type="Gene3D" id="3.10.100.10">
    <property type="entry name" value="Mannose-Binding Protein A, subunit A"/>
    <property type="match status" value="4"/>
</dbReference>
<evidence type="ECO:0000313" key="3">
    <source>
        <dbReference type="EMBL" id="CAD7642994.1"/>
    </source>
</evidence>
<dbReference type="Proteomes" id="UP000759131">
    <property type="component" value="Unassembled WGS sequence"/>
</dbReference>
<dbReference type="SMART" id="SM00034">
    <property type="entry name" value="CLECT"/>
    <property type="match status" value="3"/>
</dbReference>
<feature type="non-terminal residue" evidence="3">
    <location>
        <position position="1"/>
    </location>
</feature>
<dbReference type="EMBL" id="OC882885">
    <property type="protein sequence ID" value="CAD7642994.1"/>
    <property type="molecule type" value="Genomic_DNA"/>
</dbReference>
<dbReference type="CDD" id="cd00037">
    <property type="entry name" value="CLECT"/>
    <property type="match status" value="3"/>
</dbReference>
<evidence type="ECO:0000259" key="2">
    <source>
        <dbReference type="PROSITE" id="PS50041"/>
    </source>
</evidence>
<organism evidence="3">
    <name type="scientific">Medioppia subpectinata</name>
    <dbReference type="NCBI Taxonomy" id="1979941"/>
    <lineage>
        <taxon>Eukaryota</taxon>
        <taxon>Metazoa</taxon>
        <taxon>Ecdysozoa</taxon>
        <taxon>Arthropoda</taxon>
        <taxon>Chelicerata</taxon>
        <taxon>Arachnida</taxon>
        <taxon>Acari</taxon>
        <taxon>Acariformes</taxon>
        <taxon>Sarcoptiformes</taxon>
        <taxon>Oribatida</taxon>
        <taxon>Brachypylina</taxon>
        <taxon>Oppioidea</taxon>
        <taxon>Oppiidae</taxon>
        <taxon>Medioppia</taxon>
    </lineage>
</organism>
<evidence type="ECO:0000256" key="1">
    <source>
        <dbReference type="SAM" id="MobiDB-lite"/>
    </source>
</evidence>
<dbReference type="OrthoDB" id="6381385at2759"/>
<dbReference type="EMBL" id="CAJPIZ010028310">
    <property type="protein sequence ID" value="CAG2119445.1"/>
    <property type="molecule type" value="Genomic_DNA"/>
</dbReference>
<sequence length="510" mass="58430">QLIDAINSQPNSGQKWSSDESQPSDHYFIYNSSETIDVQKAVAICRQRGLHLLSVDNKNADNYLVDVLTQSSPQLFWIRLSNLLKDNSVYRLEGKYNTKHEKSRKNSVNKLDKNSDIKCVTIDTESGLWTESRCLDSAYGFMCSRVDHKRRRIKKIVDPVVETQVVVRPVPTVEPQPEPKQCNISRQLWDNSVKYGDFCYLFMSQTVSNWADAEEECQRMSGSNLASIVEPDEQEFIASYAKTRTNVDHLWIEPDEQEFIASYAKTRTNVDHLWIGLFGTQNSSLTWFEWTDGQFVDITIWAAKQPIISPKETHSCVFMDRESGQWSTGLCSDSKPFICKTSDTFTAPEEEDSGRLTVVKPFICKTSDTFTAPEEEDSGRDVCPQYNAQQESALKWVSFDKTSGSCYLFSSEFEPNLLRTTWAEASDRCQSLNASLMSVHSYNFDTVLKMTDKIRDNTWIGLHETDVDRYEWDDESAVDLTYWADSAGHDTKSDGKKCVSMRRETMKWSL</sequence>
<keyword evidence="4" id="KW-1185">Reference proteome</keyword>
<protein>
    <recommendedName>
        <fullName evidence="2">C-type lectin domain-containing protein</fullName>
    </recommendedName>
</protein>
<dbReference type="SUPFAM" id="SSF56436">
    <property type="entry name" value="C-type lectin-like"/>
    <property type="match status" value="3"/>
</dbReference>
<name>A0A7R9LK56_9ACAR</name>
<dbReference type="PROSITE" id="PS50041">
    <property type="entry name" value="C_TYPE_LECTIN_2"/>
    <property type="match status" value="3"/>
</dbReference>
<feature type="non-terminal residue" evidence="3">
    <location>
        <position position="510"/>
    </location>
</feature>
<feature type="region of interest" description="Disordered" evidence="1">
    <location>
        <begin position="1"/>
        <end position="21"/>
    </location>
</feature>
<feature type="domain" description="C-type lectin" evidence="2">
    <location>
        <begin position="402"/>
        <end position="510"/>
    </location>
</feature>
<dbReference type="InterPro" id="IPR016186">
    <property type="entry name" value="C-type_lectin-like/link_sf"/>
</dbReference>
<gene>
    <name evidence="3" type="ORF">OSB1V03_LOCUS19394</name>
</gene>
<evidence type="ECO:0000313" key="4">
    <source>
        <dbReference type="Proteomes" id="UP000759131"/>
    </source>
</evidence>
<dbReference type="PANTHER" id="PTHR22803">
    <property type="entry name" value="MANNOSE, PHOSPHOLIPASE, LECTIN RECEPTOR RELATED"/>
    <property type="match status" value="1"/>
</dbReference>
<dbReference type="InterPro" id="IPR016187">
    <property type="entry name" value="CTDL_fold"/>
</dbReference>
<proteinExistence type="predicted"/>
<feature type="domain" description="C-type lectin" evidence="2">
    <location>
        <begin position="27"/>
        <end position="134"/>
    </location>
</feature>
<dbReference type="InterPro" id="IPR001304">
    <property type="entry name" value="C-type_lectin-like"/>
</dbReference>
<dbReference type="AlphaFoldDB" id="A0A7R9LK56"/>